<protein>
    <recommendedName>
        <fullName evidence="3 9">DNA repair protein RecN</fullName>
    </recommendedName>
    <alternativeName>
        <fullName evidence="8 9">Recombination protein N</fullName>
    </alternativeName>
</protein>
<evidence type="ECO:0000256" key="10">
    <source>
        <dbReference type="SAM" id="Coils"/>
    </source>
</evidence>
<evidence type="ECO:0000313" key="13">
    <source>
        <dbReference type="Proteomes" id="UP000256485"/>
    </source>
</evidence>
<dbReference type="InterPro" id="IPR003395">
    <property type="entry name" value="RecF/RecN/SMC_N"/>
</dbReference>
<accession>A0A3D9V959</accession>
<evidence type="ECO:0000256" key="1">
    <source>
        <dbReference type="ARBA" id="ARBA00003618"/>
    </source>
</evidence>
<dbReference type="FunFam" id="3.40.50.300:FF:000356">
    <property type="entry name" value="DNA repair protein RecN"/>
    <property type="match status" value="1"/>
</dbReference>
<keyword evidence="4" id="KW-0547">Nucleotide-binding</keyword>
<keyword evidence="5 9" id="KW-0227">DNA damage</keyword>
<keyword evidence="7 9" id="KW-0234">DNA repair</keyword>
<dbReference type="InterPro" id="IPR004604">
    <property type="entry name" value="DNA_recomb/repair_RecN"/>
</dbReference>
<dbReference type="SUPFAM" id="SSF52540">
    <property type="entry name" value="P-loop containing nucleoside triphosphate hydrolases"/>
    <property type="match status" value="2"/>
</dbReference>
<dbReference type="Gene3D" id="3.40.50.300">
    <property type="entry name" value="P-loop containing nucleotide triphosphate hydrolases"/>
    <property type="match status" value="2"/>
</dbReference>
<evidence type="ECO:0000256" key="4">
    <source>
        <dbReference type="ARBA" id="ARBA00022741"/>
    </source>
</evidence>
<evidence type="ECO:0000259" key="11">
    <source>
        <dbReference type="Pfam" id="PF02463"/>
    </source>
</evidence>
<keyword evidence="10" id="KW-0175">Coiled coil</keyword>
<keyword evidence="13" id="KW-1185">Reference proteome</keyword>
<keyword evidence="6" id="KW-0067">ATP-binding</keyword>
<evidence type="ECO:0000256" key="6">
    <source>
        <dbReference type="ARBA" id="ARBA00022840"/>
    </source>
</evidence>
<dbReference type="PANTHER" id="PTHR11059">
    <property type="entry name" value="DNA REPAIR PROTEIN RECN"/>
    <property type="match status" value="1"/>
</dbReference>
<organism evidence="12 13">
    <name type="scientific">Thermasporomyces composti</name>
    <dbReference type="NCBI Taxonomy" id="696763"/>
    <lineage>
        <taxon>Bacteria</taxon>
        <taxon>Bacillati</taxon>
        <taxon>Actinomycetota</taxon>
        <taxon>Actinomycetes</taxon>
        <taxon>Propionibacteriales</taxon>
        <taxon>Nocardioidaceae</taxon>
        <taxon>Thermasporomyces</taxon>
    </lineage>
</organism>
<comment type="similarity">
    <text evidence="2 9">Belongs to the RecN family.</text>
</comment>
<evidence type="ECO:0000256" key="7">
    <source>
        <dbReference type="ARBA" id="ARBA00023204"/>
    </source>
</evidence>
<evidence type="ECO:0000256" key="3">
    <source>
        <dbReference type="ARBA" id="ARBA00021315"/>
    </source>
</evidence>
<reference evidence="12 13" key="1">
    <citation type="submission" date="2018-08" db="EMBL/GenBank/DDBJ databases">
        <title>Sequencing the genomes of 1000 actinobacteria strains.</title>
        <authorList>
            <person name="Klenk H.-P."/>
        </authorList>
    </citation>
    <scope>NUCLEOTIDE SEQUENCE [LARGE SCALE GENOMIC DNA]</scope>
    <source>
        <strain evidence="12 13">DSM 22891</strain>
    </source>
</reference>
<gene>
    <name evidence="12" type="ORF">DFJ64_3488</name>
</gene>
<evidence type="ECO:0000256" key="2">
    <source>
        <dbReference type="ARBA" id="ARBA00009441"/>
    </source>
</evidence>
<feature type="coiled-coil region" evidence="10">
    <location>
        <begin position="344"/>
        <end position="371"/>
    </location>
</feature>
<dbReference type="NCBIfam" id="TIGR00634">
    <property type="entry name" value="recN"/>
    <property type="match status" value="1"/>
</dbReference>
<feature type="domain" description="RecF/RecN/SMC N-terminal" evidence="11">
    <location>
        <begin position="2"/>
        <end position="531"/>
    </location>
</feature>
<sequence>MLEEIRIRGLGVIEDAGLELDPGFTVVTGETGAGKTMVVSGLSLLMGGRADAGLVRPGTDRAVVEGRIRVDPTSRVAKRVAEAGAELDDDTLIVMRTVSRDGRSRAYAGGTGVPAGLLAELAEDLVAIHGQSDQIRLLRPARQREILDRYAGPAVGEPLAAYRERYARLGEVDAELTELVERARERAQEADLLRFGLGEVSAADPQPGEDEALAAEEARLAHADALRSAAEEAHAALVGTEDPAVEPVDAFAQVARARKVLDAAGVHDPALAAVSERLAEAAAILADAGADLASYAASVDTDPARLRAVTERRAVLANLTRKYGDTIDEVLAWARQAAERLATLEGSDDRIAALRAEREQLVSDLAQLAEKVSAGRVEAAARLGTEVTAELAALAMPHATLTAAVTQTEQPDGGLAIGGRSLAFGPYGVDDVEWLLSPHPGAPARPIHRGASGGELSRIMLAVEVVVAGSDRIPTFVFDEVDAGVGGRAAVEIGRRLAQLARTAQVVVVTHLPQVAAFADRHYVVQKSSDGSVTRSGLVRLDDAGRVEELARMLAGLEGSASARAHAEELLATAAAVRAGEAAARRGRRTSARRRRTMA</sequence>
<dbReference type="GO" id="GO:0006281">
    <property type="term" value="P:DNA repair"/>
    <property type="evidence" value="ECO:0007669"/>
    <property type="project" value="UniProtKB-KW"/>
</dbReference>
<dbReference type="Proteomes" id="UP000256485">
    <property type="component" value="Unassembled WGS sequence"/>
</dbReference>
<dbReference type="OrthoDB" id="9806954at2"/>
<dbReference type="GO" id="GO:0043590">
    <property type="term" value="C:bacterial nucleoid"/>
    <property type="evidence" value="ECO:0007669"/>
    <property type="project" value="TreeGrafter"/>
</dbReference>
<evidence type="ECO:0000256" key="9">
    <source>
        <dbReference type="PIRNR" id="PIRNR003128"/>
    </source>
</evidence>
<dbReference type="GO" id="GO:0006310">
    <property type="term" value="P:DNA recombination"/>
    <property type="evidence" value="ECO:0007669"/>
    <property type="project" value="InterPro"/>
</dbReference>
<dbReference type="FunFam" id="3.40.50.300:FF:000319">
    <property type="entry name" value="DNA repair protein RecN"/>
    <property type="match status" value="1"/>
</dbReference>
<proteinExistence type="inferred from homology"/>
<comment type="caution">
    <text evidence="12">The sequence shown here is derived from an EMBL/GenBank/DDBJ whole genome shotgun (WGS) entry which is preliminary data.</text>
</comment>
<evidence type="ECO:0000256" key="8">
    <source>
        <dbReference type="ARBA" id="ARBA00033408"/>
    </source>
</evidence>
<evidence type="ECO:0000313" key="12">
    <source>
        <dbReference type="EMBL" id="REF38019.1"/>
    </source>
</evidence>
<dbReference type="GO" id="GO:0005524">
    <property type="term" value="F:ATP binding"/>
    <property type="evidence" value="ECO:0007669"/>
    <property type="project" value="UniProtKB-KW"/>
</dbReference>
<dbReference type="PIRSF" id="PIRSF003128">
    <property type="entry name" value="RecN"/>
    <property type="match status" value="1"/>
</dbReference>
<comment type="function">
    <text evidence="1 9">May be involved in recombinational repair of damaged DNA.</text>
</comment>
<dbReference type="RefSeq" id="WP_115851379.1">
    <property type="nucleotide sequence ID" value="NZ_QTUC01000001.1"/>
</dbReference>
<dbReference type="InterPro" id="IPR027417">
    <property type="entry name" value="P-loop_NTPase"/>
</dbReference>
<dbReference type="EMBL" id="QTUC01000001">
    <property type="protein sequence ID" value="REF38019.1"/>
    <property type="molecule type" value="Genomic_DNA"/>
</dbReference>
<dbReference type="AlphaFoldDB" id="A0A3D9V959"/>
<dbReference type="Pfam" id="PF02463">
    <property type="entry name" value="SMC_N"/>
    <property type="match status" value="1"/>
</dbReference>
<dbReference type="GO" id="GO:0009432">
    <property type="term" value="P:SOS response"/>
    <property type="evidence" value="ECO:0007669"/>
    <property type="project" value="TreeGrafter"/>
</dbReference>
<evidence type="ECO:0000256" key="5">
    <source>
        <dbReference type="ARBA" id="ARBA00022763"/>
    </source>
</evidence>
<dbReference type="CDD" id="cd03241">
    <property type="entry name" value="ABC_RecN"/>
    <property type="match status" value="2"/>
</dbReference>
<dbReference type="PANTHER" id="PTHR11059:SF0">
    <property type="entry name" value="DNA REPAIR PROTEIN RECN"/>
    <property type="match status" value="1"/>
</dbReference>
<name>A0A3D9V959_THECX</name>